<dbReference type="EMBL" id="JAODIM010000043">
    <property type="protein sequence ID" value="MCU5780404.1"/>
    <property type="molecule type" value="Genomic_DNA"/>
</dbReference>
<organism evidence="1 2">
    <name type="scientific">Winslowiella arboricola</name>
    <dbReference type="NCBI Taxonomy" id="2978220"/>
    <lineage>
        <taxon>Bacteria</taxon>
        <taxon>Pseudomonadati</taxon>
        <taxon>Pseudomonadota</taxon>
        <taxon>Gammaproteobacteria</taxon>
        <taxon>Enterobacterales</taxon>
        <taxon>Erwiniaceae</taxon>
        <taxon>Winslowiella</taxon>
    </lineage>
</organism>
<evidence type="ECO:0000313" key="1">
    <source>
        <dbReference type="EMBL" id="MCU5780404.1"/>
    </source>
</evidence>
<reference evidence="1" key="1">
    <citation type="submission" date="2022-09" db="EMBL/GenBank/DDBJ databases">
        <title>Winslowiella arboricola sp. nov., isolated from bleeding cankers on broadleaf hosts.</title>
        <authorList>
            <person name="Brady C."/>
            <person name="Kaur S."/>
            <person name="Crampton B."/>
            <person name="Maddock D."/>
            <person name="Arnold D."/>
            <person name="Denman S."/>
        </authorList>
    </citation>
    <scope>NUCLEOTIDE SEQUENCE</scope>
    <source>
        <strain evidence="1">BAC 15a-03b</strain>
    </source>
</reference>
<sequence>MKFNMQLDHNYASFTTPRSGVYVFVDSFDNHEFDVRVGSLLDSNCVGTIHAESDDELNDELEKITADFL</sequence>
<protein>
    <submittedName>
        <fullName evidence="1">Uncharacterized protein</fullName>
    </submittedName>
</protein>
<evidence type="ECO:0000313" key="2">
    <source>
        <dbReference type="Proteomes" id="UP001064262"/>
    </source>
</evidence>
<dbReference type="RefSeq" id="WP_267144392.1">
    <property type="nucleotide sequence ID" value="NZ_JAODIL010000081.1"/>
</dbReference>
<dbReference type="AlphaFoldDB" id="A0A9J6PZR2"/>
<gene>
    <name evidence="1" type="ORF">N5923_23210</name>
</gene>
<proteinExistence type="predicted"/>
<name>A0A9J6PZR2_9GAMM</name>
<keyword evidence="2" id="KW-1185">Reference proteome</keyword>
<dbReference type="Proteomes" id="UP001064262">
    <property type="component" value="Unassembled WGS sequence"/>
</dbReference>
<accession>A0A9J6PZR2</accession>
<comment type="caution">
    <text evidence="1">The sequence shown here is derived from an EMBL/GenBank/DDBJ whole genome shotgun (WGS) entry which is preliminary data.</text>
</comment>